<dbReference type="SUPFAM" id="SSF57959">
    <property type="entry name" value="Leucine zipper domain"/>
    <property type="match status" value="1"/>
</dbReference>
<dbReference type="EMBL" id="JALJOQ010000202">
    <property type="protein sequence ID" value="KAK9789756.1"/>
    <property type="molecule type" value="Genomic_DNA"/>
</dbReference>
<dbReference type="GO" id="GO:0003700">
    <property type="term" value="F:DNA-binding transcription factor activity"/>
    <property type="evidence" value="ECO:0007669"/>
    <property type="project" value="InterPro"/>
</dbReference>
<feature type="region of interest" description="Disordered" evidence="2">
    <location>
        <begin position="27"/>
        <end position="102"/>
    </location>
</feature>
<evidence type="ECO:0008006" key="5">
    <source>
        <dbReference type="Google" id="ProtNLM"/>
    </source>
</evidence>
<accession>A0AAW1NPW1</accession>
<keyword evidence="1" id="KW-0175">Coiled coil</keyword>
<dbReference type="Proteomes" id="UP001465755">
    <property type="component" value="Unassembled WGS sequence"/>
</dbReference>
<name>A0AAW1NPW1_9CHLO</name>
<dbReference type="CDD" id="cd14686">
    <property type="entry name" value="bZIP"/>
    <property type="match status" value="1"/>
</dbReference>
<evidence type="ECO:0000256" key="1">
    <source>
        <dbReference type="SAM" id="Coils"/>
    </source>
</evidence>
<reference evidence="3 4" key="1">
    <citation type="journal article" date="2024" name="Nat. Commun.">
        <title>Phylogenomics reveals the evolutionary origins of lichenization in chlorophyte algae.</title>
        <authorList>
            <person name="Puginier C."/>
            <person name="Libourel C."/>
            <person name="Otte J."/>
            <person name="Skaloud P."/>
            <person name="Haon M."/>
            <person name="Grisel S."/>
            <person name="Petersen M."/>
            <person name="Berrin J.G."/>
            <person name="Delaux P.M."/>
            <person name="Dal Grande F."/>
            <person name="Keller J."/>
        </authorList>
    </citation>
    <scope>NUCLEOTIDE SEQUENCE [LARGE SCALE GENOMIC DNA]</scope>
    <source>
        <strain evidence="3 4">SAG 2036</strain>
    </source>
</reference>
<gene>
    <name evidence="3" type="ORF">WJX73_000626</name>
</gene>
<dbReference type="AlphaFoldDB" id="A0AAW1NPW1"/>
<feature type="coiled-coil region" evidence="1">
    <location>
        <begin position="103"/>
        <end position="137"/>
    </location>
</feature>
<evidence type="ECO:0000256" key="2">
    <source>
        <dbReference type="SAM" id="MobiDB-lite"/>
    </source>
</evidence>
<organism evidence="3 4">
    <name type="scientific">Symbiochloris irregularis</name>
    <dbReference type="NCBI Taxonomy" id="706552"/>
    <lineage>
        <taxon>Eukaryota</taxon>
        <taxon>Viridiplantae</taxon>
        <taxon>Chlorophyta</taxon>
        <taxon>core chlorophytes</taxon>
        <taxon>Trebouxiophyceae</taxon>
        <taxon>Trebouxiales</taxon>
        <taxon>Trebouxiaceae</taxon>
        <taxon>Symbiochloris</taxon>
    </lineage>
</organism>
<sequence>MEQLGPDDCSSPTTASELLALDSWNHFDQWPGASQPSAHGTVPLLGSMHDKHSKGKGRSGRPVIYSGDPDAEDLTDQQKREIKRRIGNRESARRMREKNRDVEQCLRDELEDVKSRLQAAEEQNKVLKDECKAARADWVAAEIDRAHLQDANASLEALHGGLAPINDQQMSFHTTPGPDALSLP</sequence>
<keyword evidence="4" id="KW-1185">Reference proteome</keyword>
<dbReference type="InterPro" id="IPR046347">
    <property type="entry name" value="bZIP_sf"/>
</dbReference>
<proteinExistence type="predicted"/>
<comment type="caution">
    <text evidence="3">The sequence shown here is derived from an EMBL/GenBank/DDBJ whole genome shotgun (WGS) entry which is preliminary data.</text>
</comment>
<feature type="compositionally biased region" description="Basic and acidic residues" evidence="2">
    <location>
        <begin position="87"/>
        <end position="102"/>
    </location>
</feature>
<protein>
    <recommendedName>
        <fullName evidence="5">BZIP domain-containing protein</fullName>
    </recommendedName>
</protein>
<evidence type="ECO:0000313" key="3">
    <source>
        <dbReference type="EMBL" id="KAK9789756.1"/>
    </source>
</evidence>
<evidence type="ECO:0000313" key="4">
    <source>
        <dbReference type="Proteomes" id="UP001465755"/>
    </source>
</evidence>